<evidence type="ECO:0000313" key="3">
    <source>
        <dbReference type="Proteomes" id="UP001153954"/>
    </source>
</evidence>
<evidence type="ECO:0000313" key="2">
    <source>
        <dbReference type="EMBL" id="CAH2092151.1"/>
    </source>
</evidence>
<dbReference type="EMBL" id="CAKOGL010000011">
    <property type="protein sequence ID" value="CAH2092151.1"/>
    <property type="molecule type" value="Genomic_DNA"/>
</dbReference>
<sequence length="309" mass="35797">MIPNDDDDDDDDDDDNDDDDDDDDDEDDDDDIYILRASAFCFRITVSLRLKTSIFTRNEEERRRLEMRFIWTSGSFFTRFQNSPRDLLKIGYLLILYNMIQLTHCDAGTQFASHVSFNSPARSFTHGVGDPIPVLERRAYQRHQNPPLKRLRRPISQTQVGYPRQKPAIPFQAEELPHGHNVGTPWQLNDHMGIPIQVLPPSPYKVDSPDPESLWPIGLFLPPLIPLNHGSLRRSDKEETDDKKNEDPYLLEGSEAIAAVVKSTRHGHLYFHDIPHINSLIANQELRIKNNLKPHRIASIRKTWPYYRP</sequence>
<comment type="caution">
    <text evidence="2">The sequence shown here is derived from an EMBL/GenBank/DDBJ whole genome shotgun (WGS) entry which is preliminary data.</text>
</comment>
<dbReference type="PANTHER" id="PTHR35711:SF1">
    <property type="entry name" value="ECTODERMAL, ISOFORM F"/>
    <property type="match status" value="1"/>
</dbReference>
<dbReference type="AlphaFoldDB" id="A0AAU9U2I6"/>
<name>A0AAU9U2I6_EUPED</name>
<reference evidence="2" key="1">
    <citation type="submission" date="2022-03" db="EMBL/GenBank/DDBJ databases">
        <authorList>
            <person name="Tunstrom K."/>
        </authorList>
    </citation>
    <scope>NUCLEOTIDE SEQUENCE</scope>
</reference>
<dbReference type="Proteomes" id="UP001153954">
    <property type="component" value="Unassembled WGS sequence"/>
</dbReference>
<accession>A0AAU9U2I6</accession>
<keyword evidence="3" id="KW-1185">Reference proteome</keyword>
<feature type="region of interest" description="Disordered" evidence="1">
    <location>
        <begin position="1"/>
        <end position="29"/>
    </location>
</feature>
<protein>
    <submittedName>
        <fullName evidence="2">Uncharacterized protein</fullName>
    </submittedName>
</protein>
<evidence type="ECO:0000256" key="1">
    <source>
        <dbReference type="SAM" id="MobiDB-lite"/>
    </source>
</evidence>
<proteinExistence type="predicted"/>
<organism evidence="2 3">
    <name type="scientific">Euphydryas editha</name>
    <name type="common">Edith's checkerspot</name>
    <dbReference type="NCBI Taxonomy" id="104508"/>
    <lineage>
        <taxon>Eukaryota</taxon>
        <taxon>Metazoa</taxon>
        <taxon>Ecdysozoa</taxon>
        <taxon>Arthropoda</taxon>
        <taxon>Hexapoda</taxon>
        <taxon>Insecta</taxon>
        <taxon>Pterygota</taxon>
        <taxon>Neoptera</taxon>
        <taxon>Endopterygota</taxon>
        <taxon>Lepidoptera</taxon>
        <taxon>Glossata</taxon>
        <taxon>Ditrysia</taxon>
        <taxon>Papilionoidea</taxon>
        <taxon>Nymphalidae</taxon>
        <taxon>Nymphalinae</taxon>
        <taxon>Euphydryas</taxon>
    </lineage>
</organism>
<gene>
    <name evidence="2" type="ORF">EEDITHA_LOCUS7937</name>
</gene>
<dbReference type="PANTHER" id="PTHR35711">
    <property type="entry name" value="EXPRESSED PROTEIN"/>
    <property type="match status" value="1"/>
</dbReference>